<dbReference type="PANTHER" id="PTHR30349">
    <property type="entry name" value="PHAGE INTEGRASE-RELATED"/>
    <property type="match status" value="1"/>
</dbReference>
<dbReference type="CDD" id="cd01189">
    <property type="entry name" value="INT_ICEBs1_C_like"/>
    <property type="match status" value="1"/>
</dbReference>
<reference evidence="3 4" key="1">
    <citation type="submission" date="2024-06" db="EMBL/GenBank/DDBJ databases">
        <title>Lysinibacillus zambalefons sp. nov., a Novel Firmicute Isolated from the Poon Bato Zambales Hyperalkaline Spring.</title>
        <authorList>
            <person name="Aja J.A."/>
            <person name="Lazaro J.E.H."/>
            <person name="Llorin L.D."/>
            <person name="Lim K.R."/>
            <person name="Teodosio J."/>
            <person name="Dalisay D.S."/>
        </authorList>
    </citation>
    <scope>NUCLEOTIDE SEQUENCE [LARGE SCALE GENOMIC DNA]</scope>
    <source>
        <strain evidence="3 4">M3</strain>
    </source>
</reference>
<keyword evidence="1" id="KW-0233">DNA recombination</keyword>
<proteinExistence type="predicted"/>
<evidence type="ECO:0000259" key="2">
    <source>
        <dbReference type="PROSITE" id="PS51898"/>
    </source>
</evidence>
<dbReference type="Gene3D" id="1.10.443.10">
    <property type="entry name" value="Intergrase catalytic core"/>
    <property type="match status" value="1"/>
</dbReference>
<evidence type="ECO:0000313" key="4">
    <source>
        <dbReference type="Proteomes" id="UP001478862"/>
    </source>
</evidence>
<dbReference type="PANTHER" id="PTHR30349:SF64">
    <property type="entry name" value="PROPHAGE INTEGRASE INTD-RELATED"/>
    <property type="match status" value="1"/>
</dbReference>
<dbReference type="InterPro" id="IPR013762">
    <property type="entry name" value="Integrase-like_cat_sf"/>
</dbReference>
<gene>
    <name evidence="3" type="ORF">ABNX05_12770</name>
</gene>
<dbReference type="Proteomes" id="UP001478862">
    <property type="component" value="Unassembled WGS sequence"/>
</dbReference>
<feature type="domain" description="Tyr recombinase" evidence="2">
    <location>
        <begin position="54"/>
        <end position="259"/>
    </location>
</feature>
<dbReference type="Pfam" id="PF00589">
    <property type="entry name" value="Phage_integrase"/>
    <property type="match status" value="1"/>
</dbReference>
<keyword evidence="4" id="KW-1185">Reference proteome</keyword>
<protein>
    <submittedName>
        <fullName evidence="3">Site-specific integrase</fullName>
    </submittedName>
</protein>
<dbReference type="RefSeq" id="WP_349660094.1">
    <property type="nucleotide sequence ID" value="NZ_JBEGDG010000008.1"/>
</dbReference>
<comment type="caution">
    <text evidence="3">The sequence shown here is derived from an EMBL/GenBank/DDBJ whole genome shotgun (WGS) entry which is preliminary data.</text>
</comment>
<organism evidence="3 4">
    <name type="scientific">Lysinibacillus zambalensis</name>
    <dbReference type="NCBI Taxonomy" id="3160866"/>
    <lineage>
        <taxon>Bacteria</taxon>
        <taxon>Bacillati</taxon>
        <taxon>Bacillota</taxon>
        <taxon>Bacilli</taxon>
        <taxon>Bacillales</taxon>
        <taxon>Bacillaceae</taxon>
        <taxon>Lysinibacillus</taxon>
    </lineage>
</organism>
<dbReference type="InterPro" id="IPR011010">
    <property type="entry name" value="DNA_brk_join_enz"/>
</dbReference>
<dbReference type="SUPFAM" id="SSF56349">
    <property type="entry name" value="DNA breaking-rejoining enzymes"/>
    <property type="match status" value="1"/>
</dbReference>
<dbReference type="InterPro" id="IPR002104">
    <property type="entry name" value="Integrase_catalytic"/>
</dbReference>
<dbReference type="InterPro" id="IPR050090">
    <property type="entry name" value="Tyrosine_recombinase_XerCD"/>
</dbReference>
<name>A0ABV1MSL0_9BACI</name>
<dbReference type="EMBL" id="JBEGDG010000008">
    <property type="protein sequence ID" value="MEQ6355495.1"/>
    <property type="molecule type" value="Genomic_DNA"/>
</dbReference>
<evidence type="ECO:0000256" key="1">
    <source>
        <dbReference type="ARBA" id="ARBA00023172"/>
    </source>
</evidence>
<accession>A0ABV1MSL0</accession>
<dbReference type="PROSITE" id="PS51898">
    <property type="entry name" value="TYR_RECOMBINASE"/>
    <property type="match status" value="1"/>
</dbReference>
<evidence type="ECO:0000313" key="3">
    <source>
        <dbReference type="EMBL" id="MEQ6355495.1"/>
    </source>
</evidence>
<sequence>MKTREGYARQTLSIIIGILSKALNHAVYPYKYIKENPMHYVELLKDKSRKPTREDLKIQSKENLRRINSVLYEDHPFYLPFHIGLHCGIRVGEVCGLEWKHINFEEMTLEIEQQLVDIKDANGKMQWQPRPPKSKAGYRTIPFGNALAEILRRAKKSQLENRLKYGEFYKQDPEHDYVCKKENGEHCTPSVIKYNTRKISEKLNITFNYHSLRHTHATTLIENGSPVKTVQKRLGHSRAAVTEDRYVHLTEKMARDAANIFDSFAQDI</sequence>